<keyword evidence="1" id="KW-0812">Transmembrane</keyword>
<protein>
    <submittedName>
        <fullName evidence="2">Uncharacterized protein</fullName>
    </submittedName>
</protein>
<feature type="transmembrane region" description="Helical" evidence="1">
    <location>
        <begin position="41"/>
        <end position="59"/>
    </location>
</feature>
<feature type="transmembrane region" description="Helical" evidence="1">
    <location>
        <begin position="66"/>
        <end position="84"/>
    </location>
</feature>
<evidence type="ECO:0000256" key="1">
    <source>
        <dbReference type="SAM" id="Phobius"/>
    </source>
</evidence>
<dbReference type="AlphaFoldDB" id="A0A7X0FRG4"/>
<evidence type="ECO:0000313" key="2">
    <source>
        <dbReference type="EMBL" id="MBB6392353.1"/>
    </source>
</evidence>
<sequence length="202" mass="20600">MRPTRALRVLRGSVAASVATFIALMSHVAGGGGVPGWLGVAVPWVLSVAICTMLAGRALSLARLSAGVILSQLLFHGLFVLGAVDPAAASTPGHHHGEALALSAESLGVPLAADPLMWIAHGIAAVITIAMLHRGERALVALLNLAARLGSWVRRAVTRALTPLAPVGTGPRVAIATVDAPTPLGLRVGAVRRRGPPLLPVI</sequence>
<evidence type="ECO:0000313" key="3">
    <source>
        <dbReference type="Proteomes" id="UP000537775"/>
    </source>
</evidence>
<dbReference type="Proteomes" id="UP000537775">
    <property type="component" value="Unassembled WGS sequence"/>
</dbReference>
<feature type="transmembrane region" description="Helical" evidence="1">
    <location>
        <begin position="115"/>
        <end position="132"/>
    </location>
</feature>
<keyword evidence="1" id="KW-0472">Membrane</keyword>
<reference evidence="2 3" key="1">
    <citation type="submission" date="2020-08" db="EMBL/GenBank/DDBJ databases">
        <title>Sequencing the genomes of 1000 actinobacteria strains.</title>
        <authorList>
            <person name="Klenk H.-P."/>
        </authorList>
    </citation>
    <scope>NUCLEOTIDE SEQUENCE [LARGE SCALE GENOMIC DNA]</scope>
    <source>
        <strain evidence="2 3">DSM 12511</strain>
    </source>
</reference>
<organism evidence="2 3">
    <name type="scientific">Microbacterium thalassium</name>
    <dbReference type="NCBI Taxonomy" id="362649"/>
    <lineage>
        <taxon>Bacteria</taxon>
        <taxon>Bacillati</taxon>
        <taxon>Actinomycetota</taxon>
        <taxon>Actinomycetes</taxon>
        <taxon>Micrococcales</taxon>
        <taxon>Microbacteriaceae</taxon>
        <taxon>Microbacterium</taxon>
    </lineage>
</organism>
<name>A0A7X0FRG4_9MICO</name>
<keyword evidence="1" id="KW-1133">Transmembrane helix</keyword>
<keyword evidence="3" id="KW-1185">Reference proteome</keyword>
<dbReference type="RefSeq" id="WP_184751430.1">
    <property type="nucleotide sequence ID" value="NZ_BAAAJR010000011.1"/>
</dbReference>
<comment type="caution">
    <text evidence="2">The sequence shown here is derived from an EMBL/GenBank/DDBJ whole genome shotgun (WGS) entry which is preliminary data.</text>
</comment>
<dbReference type="EMBL" id="JACHML010000001">
    <property type="protein sequence ID" value="MBB6392353.1"/>
    <property type="molecule type" value="Genomic_DNA"/>
</dbReference>
<accession>A0A7X0FRG4</accession>
<gene>
    <name evidence="2" type="ORF">HD594_002666</name>
</gene>
<proteinExistence type="predicted"/>